<comment type="caution">
    <text evidence="2">The sequence shown here is derived from an EMBL/GenBank/DDBJ whole genome shotgun (WGS) entry which is preliminary data.</text>
</comment>
<dbReference type="EMBL" id="JAPDDT010000003">
    <property type="protein sequence ID" value="MCW1922805.1"/>
    <property type="molecule type" value="Genomic_DNA"/>
</dbReference>
<proteinExistence type="predicted"/>
<reference evidence="2 3" key="1">
    <citation type="submission" date="2022-10" db="EMBL/GenBank/DDBJ databases">
        <title>Luteolibacter arcticus strain CCTCC AB 2014275, whole genome shotgun sequencing project.</title>
        <authorList>
            <person name="Zhao G."/>
            <person name="Shen L."/>
        </authorList>
    </citation>
    <scope>NUCLEOTIDE SEQUENCE [LARGE SCALE GENOMIC DNA]</scope>
    <source>
        <strain evidence="2 3">CCTCC AB 2014275</strain>
    </source>
</reference>
<dbReference type="RefSeq" id="WP_264486912.1">
    <property type="nucleotide sequence ID" value="NZ_JAPDDT010000003.1"/>
</dbReference>
<feature type="compositionally biased region" description="Basic and acidic residues" evidence="1">
    <location>
        <begin position="330"/>
        <end position="347"/>
    </location>
</feature>
<evidence type="ECO:0000256" key="1">
    <source>
        <dbReference type="SAM" id="MobiDB-lite"/>
    </source>
</evidence>
<name>A0ABT3GHI3_9BACT</name>
<protein>
    <recommendedName>
        <fullName evidence="4">Xylose isomerase-like TIM barrel domain-containing protein</fullName>
    </recommendedName>
</protein>
<accession>A0ABT3GHI3</accession>
<feature type="region of interest" description="Disordered" evidence="1">
    <location>
        <begin position="295"/>
        <end position="347"/>
    </location>
</feature>
<gene>
    <name evidence="2" type="ORF">OKA05_09610</name>
</gene>
<organism evidence="2 3">
    <name type="scientific">Luteolibacter arcticus</name>
    <dbReference type="NCBI Taxonomy" id="1581411"/>
    <lineage>
        <taxon>Bacteria</taxon>
        <taxon>Pseudomonadati</taxon>
        <taxon>Verrucomicrobiota</taxon>
        <taxon>Verrucomicrobiia</taxon>
        <taxon>Verrucomicrobiales</taxon>
        <taxon>Verrucomicrobiaceae</taxon>
        <taxon>Luteolibacter</taxon>
    </lineage>
</organism>
<evidence type="ECO:0008006" key="4">
    <source>
        <dbReference type="Google" id="ProtNLM"/>
    </source>
</evidence>
<dbReference type="Proteomes" id="UP001320876">
    <property type="component" value="Unassembled WGS sequence"/>
</dbReference>
<sequence length="347" mass="39157">MKCQAYEVWMGTLGWQQKMHDHPEDWARTAALVEGLNVNWSRGMPDPGRLKPDFRDEVIAKFSKARMKASQVIPHGAGAITDQSDWQRSFDRADSMGYKLEHLYTYNGGKGKTWSEGDHKLLRAWLDRNGHEDVKIAFNARAGHGQLERSVIQGGGIECDLQSWKDDKGGRHELLRWMANPSNPAMRGEKTIIHCHLNFGHPSSPKDLVDVWAAARMMVRDIGRDVMNTPELKEAFRSDKIVFAFFGGNWTTPEITLLPETTDENTYAESYTGLLLSLLEQRDLFEGRLGDFPSNEQCGSFKRDSERLKASELKMGEQGGADQPATAPKSKPEDTEKPKPESDVRPQ</sequence>
<evidence type="ECO:0000313" key="3">
    <source>
        <dbReference type="Proteomes" id="UP001320876"/>
    </source>
</evidence>
<feature type="compositionally biased region" description="Basic and acidic residues" evidence="1">
    <location>
        <begin position="301"/>
        <end position="315"/>
    </location>
</feature>
<evidence type="ECO:0000313" key="2">
    <source>
        <dbReference type="EMBL" id="MCW1922805.1"/>
    </source>
</evidence>
<keyword evidence="3" id="KW-1185">Reference proteome</keyword>